<dbReference type="AlphaFoldDB" id="A0A103XZC3"/>
<keyword evidence="2" id="KW-1185">Reference proteome</keyword>
<accession>A0A103XZC3</accession>
<organism evidence="1 2">
    <name type="scientific">Cynara cardunculus var. scolymus</name>
    <name type="common">Globe artichoke</name>
    <name type="synonym">Cynara scolymus</name>
    <dbReference type="NCBI Taxonomy" id="59895"/>
    <lineage>
        <taxon>Eukaryota</taxon>
        <taxon>Viridiplantae</taxon>
        <taxon>Streptophyta</taxon>
        <taxon>Embryophyta</taxon>
        <taxon>Tracheophyta</taxon>
        <taxon>Spermatophyta</taxon>
        <taxon>Magnoliopsida</taxon>
        <taxon>eudicotyledons</taxon>
        <taxon>Gunneridae</taxon>
        <taxon>Pentapetalae</taxon>
        <taxon>asterids</taxon>
        <taxon>campanulids</taxon>
        <taxon>Asterales</taxon>
        <taxon>Asteraceae</taxon>
        <taxon>Carduoideae</taxon>
        <taxon>Cardueae</taxon>
        <taxon>Carduinae</taxon>
        <taxon>Cynara</taxon>
    </lineage>
</organism>
<protein>
    <submittedName>
        <fullName evidence="1">Uncharacterized protein</fullName>
    </submittedName>
</protein>
<comment type="caution">
    <text evidence="1">The sequence shown here is derived from an EMBL/GenBank/DDBJ whole genome shotgun (WGS) entry which is preliminary data.</text>
</comment>
<dbReference type="STRING" id="59895.A0A103XZC3"/>
<reference evidence="1 2" key="1">
    <citation type="journal article" date="2016" name="Sci. Rep.">
        <title>The genome sequence of the outbreeding globe artichoke constructed de novo incorporating a phase-aware low-pass sequencing strategy of F1 progeny.</title>
        <authorList>
            <person name="Scaglione D."/>
            <person name="Reyes-Chin-Wo S."/>
            <person name="Acquadro A."/>
            <person name="Froenicke L."/>
            <person name="Portis E."/>
            <person name="Beitel C."/>
            <person name="Tirone M."/>
            <person name="Mauro R."/>
            <person name="Lo Monaco A."/>
            <person name="Mauromicale G."/>
            <person name="Faccioli P."/>
            <person name="Cattivelli L."/>
            <person name="Rieseberg L."/>
            <person name="Michelmore R."/>
            <person name="Lanteri S."/>
        </authorList>
    </citation>
    <scope>NUCLEOTIDE SEQUENCE [LARGE SCALE GENOMIC DNA]</scope>
    <source>
        <strain evidence="1">2C</strain>
    </source>
</reference>
<dbReference type="Proteomes" id="UP000243975">
    <property type="component" value="Unassembled WGS sequence"/>
</dbReference>
<sequence>MEEVAKKVHFEEKYELEYSYCCGDVHLKETIATTKGFVSRMVVTFYARRSTEMLGNFTEVAFNHGISGTTDFNQEECIGIAIQAYRFDDAAKIEDVIQTYRFEEQFNAPLAYGSDVSLKDGDVVHPLPTPIYKTIYFEKKERWGEKCVPQTTQVIVKCDLSQWQKVYYLKKKEEEEGTLLKKGSKGCIGQFGSVEEVTLEWAKKMGIDSKVLQAGLYNTTATAQVEREMLKDVMHRGTRSHGTSVPNKREINHLIARPRLLALFKNHLLAMLGQVKQYAH</sequence>
<evidence type="ECO:0000313" key="1">
    <source>
        <dbReference type="EMBL" id="KVH99616.1"/>
    </source>
</evidence>
<dbReference type="EMBL" id="LEKV01003431">
    <property type="protein sequence ID" value="KVH99616.1"/>
    <property type="molecule type" value="Genomic_DNA"/>
</dbReference>
<evidence type="ECO:0000313" key="2">
    <source>
        <dbReference type="Proteomes" id="UP000243975"/>
    </source>
</evidence>
<dbReference type="Gramene" id="KVH99616">
    <property type="protein sequence ID" value="KVH99616"/>
    <property type="gene ID" value="Ccrd_022148"/>
</dbReference>
<gene>
    <name evidence="1" type="ORF">Ccrd_022148</name>
</gene>
<name>A0A103XZC3_CYNCS</name>
<proteinExistence type="predicted"/>